<evidence type="ECO:0000313" key="4">
    <source>
        <dbReference type="Proteomes" id="UP000660021"/>
    </source>
</evidence>
<evidence type="ECO:0000313" key="3">
    <source>
        <dbReference type="EMBL" id="MBC5730216.1"/>
    </source>
</evidence>
<feature type="transmembrane region" description="Helical" evidence="1">
    <location>
        <begin position="128"/>
        <end position="149"/>
    </location>
</feature>
<reference evidence="3 4" key="1">
    <citation type="submission" date="2020-08" db="EMBL/GenBank/DDBJ databases">
        <title>Genome public.</title>
        <authorList>
            <person name="Liu C."/>
            <person name="Sun Q."/>
        </authorList>
    </citation>
    <scope>NUCLEOTIDE SEQUENCE [LARGE SCALE GENOMIC DNA]</scope>
    <source>
        <strain evidence="3 4">New-38</strain>
    </source>
</reference>
<feature type="transmembrane region" description="Helical" evidence="1">
    <location>
        <begin position="49"/>
        <end position="68"/>
    </location>
</feature>
<feature type="transmembrane region" description="Helical" evidence="1">
    <location>
        <begin position="16"/>
        <end position="37"/>
    </location>
</feature>
<dbReference type="RefSeq" id="WP_186963219.1">
    <property type="nucleotide sequence ID" value="NZ_JACOPR010000002.1"/>
</dbReference>
<dbReference type="EMBL" id="JACOPR010000002">
    <property type="protein sequence ID" value="MBC5730216.1"/>
    <property type="molecule type" value="Genomic_DNA"/>
</dbReference>
<keyword evidence="1" id="KW-1133">Transmembrane helix</keyword>
<evidence type="ECO:0000259" key="2">
    <source>
        <dbReference type="Pfam" id="PF04892"/>
    </source>
</evidence>
<keyword evidence="1" id="KW-0812">Transmembrane</keyword>
<organism evidence="3 4">
    <name type="scientific">Pseudoflavonifractor hominis</name>
    <dbReference type="NCBI Taxonomy" id="2763059"/>
    <lineage>
        <taxon>Bacteria</taxon>
        <taxon>Bacillati</taxon>
        <taxon>Bacillota</taxon>
        <taxon>Clostridia</taxon>
        <taxon>Eubacteriales</taxon>
        <taxon>Oscillospiraceae</taxon>
        <taxon>Pseudoflavonifractor</taxon>
    </lineage>
</organism>
<sequence>MHDFIGYILSLFQRGLHLAVPVLLLCGAIVAVCWFLFRRQNRPFPWGRVLVLLLLIGWLVLTVFLTLLRGEPGHRQWNLHLFLAWREAWNQFTLQVWLNVLLNIALFLPLGFLLPLLTRWFRSWPRMLLAGLGVSLLIELGQFATARGMLDVDDLFTNTLGAMVGWSISMLILTLTKRSPGWKRRCGALLPIPAALLFALALIFGGYALKPYGNLPDAPVITANLDGIQWELAFTPEDAPATAPIYRAGRLDRSASEAFAAAFAQKLRITFEDTYYYDDIIIFANHTSGDFLNLYQRDGTWEYRIDREKRPVFDVPASQVSPDALLSILDVWGISVPEGAAFALEPSGEAYVQASFTSRLIPADGPSVYGTLTCLLQEQDGASTLTSIENQLVSLTPCEERPILTPAQAVEQLYGGRSFAGTVLEHSGLTQIQVLSCTLEWIADTKGFYQPVYCFLLQAPEGEPFTDYVAALN</sequence>
<accession>A0ABR7HS00</accession>
<feature type="domain" description="VanZ-like" evidence="2">
    <location>
        <begin position="52"/>
        <end position="172"/>
    </location>
</feature>
<name>A0ABR7HS00_9FIRM</name>
<dbReference type="PANTHER" id="PTHR36834:SF1">
    <property type="entry name" value="INTEGRAL MEMBRANE PROTEIN"/>
    <property type="match status" value="1"/>
</dbReference>
<dbReference type="Proteomes" id="UP000660021">
    <property type="component" value="Unassembled WGS sequence"/>
</dbReference>
<dbReference type="PANTHER" id="PTHR36834">
    <property type="entry name" value="MEMBRANE PROTEIN-RELATED"/>
    <property type="match status" value="1"/>
</dbReference>
<evidence type="ECO:0000256" key="1">
    <source>
        <dbReference type="SAM" id="Phobius"/>
    </source>
</evidence>
<proteinExistence type="predicted"/>
<protein>
    <submittedName>
        <fullName evidence="3">VanZ family protein</fullName>
    </submittedName>
</protein>
<keyword evidence="1" id="KW-0472">Membrane</keyword>
<feature type="transmembrane region" description="Helical" evidence="1">
    <location>
        <begin position="188"/>
        <end position="209"/>
    </location>
</feature>
<keyword evidence="4" id="KW-1185">Reference proteome</keyword>
<feature type="transmembrane region" description="Helical" evidence="1">
    <location>
        <begin position="155"/>
        <end position="176"/>
    </location>
</feature>
<feature type="transmembrane region" description="Helical" evidence="1">
    <location>
        <begin position="96"/>
        <end position="116"/>
    </location>
</feature>
<comment type="caution">
    <text evidence="3">The sequence shown here is derived from an EMBL/GenBank/DDBJ whole genome shotgun (WGS) entry which is preliminary data.</text>
</comment>
<dbReference type="Pfam" id="PF04892">
    <property type="entry name" value="VanZ"/>
    <property type="match status" value="1"/>
</dbReference>
<gene>
    <name evidence="3" type="ORF">H8S34_05120</name>
</gene>
<dbReference type="InterPro" id="IPR053150">
    <property type="entry name" value="Teicoplanin_resist-assoc"/>
</dbReference>
<dbReference type="InterPro" id="IPR006976">
    <property type="entry name" value="VanZ-like"/>
</dbReference>